<comment type="caution">
    <text evidence="2">The sequence shown here is derived from an EMBL/GenBank/DDBJ whole genome shotgun (WGS) entry which is preliminary data.</text>
</comment>
<evidence type="ECO:0008006" key="4">
    <source>
        <dbReference type="Google" id="ProtNLM"/>
    </source>
</evidence>
<dbReference type="Proteomes" id="UP001172101">
    <property type="component" value="Unassembled WGS sequence"/>
</dbReference>
<reference evidence="2" key="1">
    <citation type="submission" date="2023-06" db="EMBL/GenBank/DDBJ databases">
        <title>Genome-scale phylogeny and comparative genomics of the fungal order Sordariales.</title>
        <authorList>
            <consortium name="Lawrence Berkeley National Laboratory"/>
            <person name="Hensen N."/>
            <person name="Bonometti L."/>
            <person name="Westerberg I."/>
            <person name="Brannstrom I.O."/>
            <person name="Guillou S."/>
            <person name="Cros-Aarteil S."/>
            <person name="Calhoun S."/>
            <person name="Haridas S."/>
            <person name="Kuo A."/>
            <person name="Mondo S."/>
            <person name="Pangilinan J."/>
            <person name="Riley R."/>
            <person name="LaButti K."/>
            <person name="Andreopoulos B."/>
            <person name="Lipzen A."/>
            <person name="Chen C."/>
            <person name="Yanf M."/>
            <person name="Daum C."/>
            <person name="Ng V."/>
            <person name="Clum A."/>
            <person name="Steindorff A."/>
            <person name="Ohm R."/>
            <person name="Martin F."/>
            <person name="Silar P."/>
            <person name="Natvig D."/>
            <person name="Lalanne C."/>
            <person name="Gautier V."/>
            <person name="Ament-velasquez S.L."/>
            <person name="Kruys A."/>
            <person name="Hutchinson M.I."/>
            <person name="Powell A.J."/>
            <person name="Barry K."/>
            <person name="Miller A.N."/>
            <person name="Grigoriev I.V."/>
            <person name="Debuchy R."/>
            <person name="Gladieux P."/>
            <person name="Thoren M.H."/>
            <person name="Johannesson H."/>
        </authorList>
    </citation>
    <scope>NUCLEOTIDE SEQUENCE</scope>
    <source>
        <strain evidence="2">SMH2392-1A</strain>
    </source>
</reference>
<feature type="region of interest" description="Disordered" evidence="1">
    <location>
        <begin position="179"/>
        <end position="274"/>
    </location>
</feature>
<evidence type="ECO:0000313" key="3">
    <source>
        <dbReference type="Proteomes" id="UP001172101"/>
    </source>
</evidence>
<protein>
    <recommendedName>
        <fullName evidence="4">Protein kinase domain-containing protein</fullName>
    </recommendedName>
</protein>
<dbReference type="RefSeq" id="XP_060301667.1">
    <property type="nucleotide sequence ID" value="XM_060446507.1"/>
</dbReference>
<keyword evidence="3" id="KW-1185">Reference proteome</keyword>
<feature type="compositionally biased region" description="Basic and acidic residues" evidence="1">
    <location>
        <begin position="246"/>
        <end position="255"/>
    </location>
</feature>
<dbReference type="AlphaFoldDB" id="A0AA40E8C0"/>
<name>A0AA40E8C0_9PEZI</name>
<organism evidence="2 3">
    <name type="scientific">Lasiosphaeria miniovina</name>
    <dbReference type="NCBI Taxonomy" id="1954250"/>
    <lineage>
        <taxon>Eukaryota</taxon>
        <taxon>Fungi</taxon>
        <taxon>Dikarya</taxon>
        <taxon>Ascomycota</taxon>
        <taxon>Pezizomycotina</taxon>
        <taxon>Sordariomycetes</taxon>
        <taxon>Sordariomycetidae</taxon>
        <taxon>Sordariales</taxon>
        <taxon>Lasiosphaeriaceae</taxon>
        <taxon>Lasiosphaeria</taxon>
    </lineage>
</organism>
<evidence type="ECO:0000313" key="2">
    <source>
        <dbReference type="EMBL" id="KAK0728812.1"/>
    </source>
</evidence>
<gene>
    <name evidence="2" type="ORF">B0T26DRAFT_768717</name>
</gene>
<accession>A0AA40E8C0</accession>
<dbReference type="EMBL" id="JAUIRO010000002">
    <property type="protein sequence ID" value="KAK0728812.1"/>
    <property type="molecule type" value="Genomic_DNA"/>
</dbReference>
<dbReference type="GeneID" id="85329777"/>
<proteinExistence type="predicted"/>
<sequence length="274" mass="30010">MIPPEIRFFCDGPSTYGLPGERAMDVYDDDQSRCFKLKYLRQLMRAFGDLNFTHGIARHDVAPRNLLADAATNDVLLYYDFSVAGKMGAQMRGFGRQRFRGELAGRNDAKGLVLTLHEIITRDPSYQPPRPLQLLQLLDEAGLVGSPDKHADQAADQAAEGLEGDGEAVAGVDWGRRLSASSRRSPDLDTAAIGPEGIKPANVEPANVQPANVEPENVEPENKEPVKPSTSRPSNSPLLIKKRKKAPDTDTKLLEDEAPNSPGLTAKRTRRRGC</sequence>
<evidence type="ECO:0000256" key="1">
    <source>
        <dbReference type="SAM" id="MobiDB-lite"/>
    </source>
</evidence>